<gene>
    <name evidence="1" type="ORF">WJX72_004167</name>
</gene>
<organism evidence="1 2">
    <name type="scientific">[Myrmecia] bisecta</name>
    <dbReference type="NCBI Taxonomy" id="41462"/>
    <lineage>
        <taxon>Eukaryota</taxon>
        <taxon>Viridiplantae</taxon>
        <taxon>Chlorophyta</taxon>
        <taxon>core chlorophytes</taxon>
        <taxon>Trebouxiophyceae</taxon>
        <taxon>Trebouxiales</taxon>
        <taxon>Trebouxiaceae</taxon>
        <taxon>Myrmecia</taxon>
    </lineage>
</organism>
<evidence type="ECO:0000313" key="2">
    <source>
        <dbReference type="Proteomes" id="UP001489004"/>
    </source>
</evidence>
<evidence type="ECO:0008006" key="3">
    <source>
        <dbReference type="Google" id="ProtNLM"/>
    </source>
</evidence>
<comment type="caution">
    <text evidence="1">The sequence shown here is derived from an EMBL/GenBank/DDBJ whole genome shotgun (WGS) entry which is preliminary data.</text>
</comment>
<accession>A0AAW1Q1K5</accession>
<reference evidence="1 2" key="1">
    <citation type="journal article" date="2024" name="Nat. Commun.">
        <title>Phylogenomics reveals the evolutionary origins of lichenization in chlorophyte algae.</title>
        <authorList>
            <person name="Puginier C."/>
            <person name="Libourel C."/>
            <person name="Otte J."/>
            <person name="Skaloud P."/>
            <person name="Haon M."/>
            <person name="Grisel S."/>
            <person name="Petersen M."/>
            <person name="Berrin J.G."/>
            <person name="Delaux P.M."/>
            <person name="Dal Grande F."/>
            <person name="Keller J."/>
        </authorList>
    </citation>
    <scope>NUCLEOTIDE SEQUENCE [LARGE SCALE GENOMIC DNA]</scope>
    <source>
        <strain evidence="1 2">SAG 2043</strain>
    </source>
</reference>
<dbReference type="AlphaFoldDB" id="A0AAW1Q1K5"/>
<name>A0AAW1Q1K5_9CHLO</name>
<dbReference type="EMBL" id="JALJOR010000007">
    <property type="protein sequence ID" value="KAK9814343.1"/>
    <property type="molecule type" value="Genomic_DNA"/>
</dbReference>
<sequence length="341" mass="34944">MVTPFSLPGAVPKVALDAQTLRAVFVANASTCVDDVMKGIYGAALLKGALRGPLALAHALAAIINPSIVMSTTGGAAPPMDNYTAAAIAWGVYYNQPPNSRAEALDIFLAALCSAMNPCFRNLPKWEFYINLSNFDASSQGAAYTIASSQCINIISPILTALASFQLNQLFKEEAFSQKNGCPPPGAGTAEGLFRLYQEYSHGSLPNGAPSAAPAFGPSTAPIPTTVPSLFSNQASLTFPQSKAAPAGITAGAASIASTITTATGQDDLAFALVSQQVPSSQGTTAQLGLAYAYCAFINSAALTSPTGGVGQPLTPEQLSGLGKTGKPVGHPLERLTMALT</sequence>
<protein>
    <recommendedName>
        <fullName evidence="3">Coat protein</fullName>
    </recommendedName>
</protein>
<evidence type="ECO:0000313" key="1">
    <source>
        <dbReference type="EMBL" id="KAK9814343.1"/>
    </source>
</evidence>
<proteinExistence type="predicted"/>
<dbReference type="Proteomes" id="UP001489004">
    <property type="component" value="Unassembled WGS sequence"/>
</dbReference>
<keyword evidence="2" id="KW-1185">Reference proteome</keyword>